<protein>
    <submittedName>
        <fullName evidence="2">Uncharacterized protein</fullName>
    </submittedName>
</protein>
<keyword evidence="3" id="KW-1185">Reference proteome</keyword>
<comment type="caution">
    <text evidence="2">The sequence shown here is derived from an EMBL/GenBank/DDBJ whole genome shotgun (WGS) entry which is preliminary data.</text>
</comment>
<feature type="region of interest" description="Disordered" evidence="1">
    <location>
        <begin position="1"/>
        <end position="21"/>
    </location>
</feature>
<name>A0A833WYC5_PHYIN</name>
<evidence type="ECO:0000313" key="2">
    <source>
        <dbReference type="EMBL" id="KAF4042351.1"/>
    </source>
</evidence>
<dbReference type="Proteomes" id="UP000602510">
    <property type="component" value="Unassembled WGS sequence"/>
</dbReference>
<feature type="compositionally biased region" description="Low complexity" evidence="1">
    <location>
        <begin position="1"/>
        <end position="18"/>
    </location>
</feature>
<organism evidence="2 3">
    <name type="scientific">Phytophthora infestans</name>
    <name type="common">Potato late blight agent</name>
    <name type="synonym">Botrytis infestans</name>
    <dbReference type="NCBI Taxonomy" id="4787"/>
    <lineage>
        <taxon>Eukaryota</taxon>
        <taxon>Sar</taxon>
        <taxon>Stramenopiles</taxon>
        <taxon>Oomycota</taxon>
        <taxon>Peronosporomycetes</taxon>
        <taxon>Peronosporales</taxon>
        <taxon>Peronosporaceae</taxon>
        <taxon>Phytophthora</taxon>
    </lineage>
</organism>
<accession>A0A833WYC5</accession>
<gene>
    <name evidence="2" type="ORF">GN244_ATG05366</name>
</gene>
<reference evidence="2" key="1">
    <citation type="submission" date="2020-04" db="EMBL/GenBank/DDBJ databases">
        <title>Hybrid Assembly of Korean Phytophthora infestans isolates.</title>
        <authorList>
            <person name="Prokchorchik M."/>
            <person name="Lee Y."/>
            <person name="Seo J."/>
            <person name="Cho J.-H."/>
            <person name="Park Y.-E."/>
            <person name="Jang D.-C."/>
            <person name="Im J.-S."/>
            <person name="Choi J.-G."/>
            <person name="Park H.-J."/>
            <person name="Lee G.-B."/>
            <person name="Lee Y.-G."/>
            <person name="Hong S.-Y."/>
            <person name="Cho K."/>
            <person name="Sohn K.H."/>
        </authorList>
    </citation>
    <scope>NUCLEOTIDE SEQUENCE</scope>
    <source>
        <strain evidence="2">KR_1_A1</strain>
    </source>
</reference>
<evidence type="ECO:0000256" key="1">
    <source>
        <dbReference type="SAM" id="MobiDB-lite"/>
    </source>
</evidence>
<evidence type="ECO:0000313" key="3">
    <source>
        <dbReference type="Proteomes" id="UP000602510"/>
    </source>
</evidence>
<proteinExistence type="predicted"/>
<dbReference type="AlphaFoldDB" id="A0A833WYC5"/>
<dbReference type="EMBL" id="WSZM01000103">
    <property type="protein sequence ID" value="KAF4042351.1"/>
    <property type="molecule type" value="Genomic_DNA"/>
</dbReference>
<sequence length="103" mass="11444">MATPRAVSTSRRTSSRGTPAPPTFVSFSSVIIHHRSGLHAGYRGPQVVDSCRHCCCVRGERFLLTYHRPLSRSSHQYGSRSHLVVVMAQTRSDAVVVFHCLHT</sequence>